<keyword evidence="1" id="KW-0812">Transmembrane</keyword>
<dbReference type="AlphaFoldDB" id="A0A1A9WP60"/>
<keyword evidence="1" id="KW-0472">Membrane</keyword>
<dbReference type="EnsemblMetazoa" id="GBRI026804-RA">
    <property type="protein sequence ID" value="GBRI026804-PA"/>
    <property type="gene ID" value="GBRI026804"/>
</dbReference>
<dbReference type="VEuPathDB" id="VectorBase:GBRI026804"/>
<reference evidence="2" key="2">
    <citation type="submission" date="2020-05" db="UniProtKB">
        <authorList>
            <consortium name="EnsemblMetazoa"/>
        </authorList>
    </citation>
    <scope>IDENTIFICATION</scope>
    <source>
        <strain evidence="2">IAEA</strain>
    </source>
</reference>
<evidence type="ECO:0000313" key="2">
    <source>
        <dbReference type="EnsemblMetazoa" id="GBRI026804-PA"/>
    </source>
</evidence>
<proteinExistence type="predicted"/>
<organism evidence="2 3">
    <name type="scientific">Glossina brevipalpis</name>
    <dbReference type="NCBI Taxonomy" id="37001"/>
    <lineage>
        <taxon>Eukaryota</taxon>
        <taxon>Metazoa</taxon>
        <taxon>Ecdysozoa</taxon>
        <taxon>Arthropoda</taxon>
        <taxon>Hexapoda</taxon>
        <taxon>Insecta</taxon>
        <taxon>Pterygota</taxon>
        <taxon>Neoptera</taxon>
        <taxon>Endopterygota</taxon>
        <taxon>Diptera</taxon>
        <taxon>Brachycera</taxon>
        <taxon>Muscomorpha</taxon>
        <taxon>Hippoboscoidea</taxon>
        <taxon>Glossinidae</taxon>
        <taxon>Glossina</taxon>
    </lineage>
</organism>
<sequence length="126" mass="14823">MQYFTSSGSLADHKTGQQARFVGVQKRNWLQKSLFTLKQILRLITERRVYIYTHHGWSTEFANTYDINMYMDVHAKSKHNIFDVYFPSLFPIHLFFFFSLYFISFKNRTGIIHSTGKQGGAGQKEL</sequence>
<accession>A0A1A9WP60</accession>
<keyword evidence="1" id="KW-1133">Transmembrane helix</keyword>
<reference evidence="3" key="1">
    <citation type="submission" date="2014-03" db="EMBL/GenBank/DDBJ databases">
        <authorList>
            <person name="Aksoy S."/>
            <person name="Warren W."/>
            <person name="Wilson R.K."/>
        </authorList>
    </citation>
    <scope>NUCLEOTIDE SEQUENCE [LARGE SCALE GENOMIC DNA]</scope>
    <source>
        <strain evidence="3">IAEA</strain>
    </source>
</reference>
<feature type="transmembrane region" description="Helical" evidence="1">
    <location>
        <begin position="84"/>
        <end position="103"/>
    </location>
</feature>
<evidence type="ECO:0000256" key="1">
    <source>
        <dbReference type="SAM" id="Phobius"/>
    </source>
</evidence>
<protein>
    <submittedName>
        <fullName evidence="2">Uncharacterized protein</fullName>
    </submittedName>
</protein>
<evidence type="ECO:0000313" key="3">
    <source>
        <dbReference type="Proteomes" id="UP000091820"/>
    </source>
</evidence>
<keyword evidence="3" id="KW-1185">Reference proteome</keyword>
<name>A0A1A9WP60_9MUSC</name>
<dbReference type="Proteomes" id="UP000091820">
    <property type="component" value="Unassembled WGS sequence"/>
</dbReference>